<dbReference type="Gene3D" id="3.10.129.10">
    <property type="entry name" value="Hotdog Thioesterase"/>
    <property type="match status" value="1"/>
</dbReference>
<sequence length="167" mass="18685">MATVFPTFEQVLSIPDPTEATVTSDLIDMNGHMNVVHYLYQGSVGADAVMKRIGVDTSYRSRRQMTMFTAEHHLVYLSELREGDKFSVHTRILGRTDKAVHLMTFLVDRGRERLSNTLEIMLLHVDLTARRAVAIPEDIAAGLDDYIARSAALDWPAPTCGAIALRR</sequence>
<reference evidence="1 2" key="1">
    <citation type="submission" date="2024-10" db="EMBL/GenBank/DDBJ databases">
        <title>The Natural Products Discovery Center: Release of the First 8490 Sequenced Strains for Exploring Actinobacteria Biosynthetic Diversity.</title>
        <authorList>
            <person name="Kalkreuter E."/>
            <person name="Kautsar S.A."/>
            <person name="Yang D."/>
            <person name="Bader C.D."/>
            <person name="Teijaro C.N."/>
            <person name="Fluegel L."/>
            <person name="Davis C.M."/>
            <person name="Simpson J.R."/>
            <person name="Lauterbach L."/>
            <person name="Steele A.D."/>
            <person name="Gui C."/>
            <person name="Meng S."/>
            <person name="Li G."/>
            <person name="Viehrig K."/>
            <person name="Ye F."/>
            <person name="Su P."/>
            <person name="Kiefer A.F."/>
            <person name="Nichols A."/>
            <person name="Cepeda A.J."/>
            <person name="Yan W."/>
            <person name="Fan B."/>
            <person name="Jiang Y."/>
            <person name="Adhikari A."/>
            <person name="Zheng C.-J."/>
            <person name="Schuster L."/>
            <person name="Cowan T.M."/>
            <person name="Smanski M.J."/>
            <person name="Chevrette M.G."/>
            <person name="De Carvalho L.P.S."/>
            <person name="Shen B."/>
        </authorList>
    </citation>
    <scope>NUCLEOTIDE SEQUENCE [LARGE SCALE GENOMIC DNA]</scope>
    <source>
        <strain evidence="1 2">NPDC002593</strain>
    </source>
</reference>
<evidence type="ECO:0000313" key="2">
    <source>
        <dbReference type="Proteomes" id="UP001601992"/>
    </source>
</evidence>
<keyword evidence="2" id="KW-1185">Reference proteome</keyword>
<dbReference type="PANTHER" id="PTHR31793">
    <property type="entry name" value="4-HYDROXYBENZOYL-COA THIOESTERASE FAMILY MEMBER"/>
    <property type="match status" value="1"/>
</dbReference>
<name>A0ABW6SGX6_9NOCA</name>
<dbReference type="CDD" id="cd00586">
    <property type="entry name" value="4HBT"/>
    <property type="match status" value="1"/>
</dbReference>
<organism evidence="1 2">
    <name type="scientific">Nocardia jiangxiensis</name>
    <dbReference type="NCBI Taxonomy" id="282685"/>
    <lineage>
        <taxon>Bacteria</taxon>
        <taxon>Bacillati</taxon>
        <taxon>Actinomycetota</taxon>
        <taxon>Actinomycetes</taxon>
        <taxon>Mycobacteriales</taxon>
        <taxon>Nocardiaceae</taxon>
        <taxon>Nocardia</taxon>
    </lineage>
</organism>
<gene>
    <name evidence="1" type="ORF">ACFYXQ_42755</name>
</gene>
<protein>
    <submittedName>
        <fullName evidence="1">Thioesterase family protein</fullName>
    </submittedName>
</protein>
<dbReference type="SUPFAM" id="SSF54637">
    <property type="entry name" value="Thioesterase/thiol ester dehydrase-isomerase"/>
    <property type="match status" value="1"/>
</dbReference>
<dbReference type="PANTHER" id="PTHR31793:SF2">
    <property type="entry name" value="BLR1345 PROTEIN"/>
    <property type="match status" value="1"/>
</dbReference>
<comment type="caution">
    <text evidence="1">The sequence shown here is derived from an EMBL/GenBank/DDBJ whole genome shotgun (WGS) entry which is preliminary data.</text>
</comment>
<dbReference type="Proteomes" id="UP001601992">
    <property type="component" value="Unassembled WGS sequence"/>
</dbReference>
<dbReference type="EMBL" id="JBIAQY010000027">
    <property type="protein sequence ID" value="MFF3574489.1"/>
    <property type="molecule type" value="Genomic_DNA"/>
</dbReference>
<dbReference type="RefSeq" id="WP_040832208.1">
    <property type="nucleotide sequence ID" value="NZ_JBIAQY010000027.1"/>
</dbReference>
<dbReference type="InterPro" id="IPR029069">
    <property type="entry name" value="HotDog_dom_sf"/>
</dbReference>
<dbReference type="InterPro" id="IPR050563">
    <property type="entry name" value="4-hydroxybenzoyl-CoA_TE"/>
</dbReference>
<accession>A0ABW6SGX6</accession>
<proteinExistence type="predicted"/>
<evidence type="ECO:0000313" key="1">
    <source>
        <dbReference type="EMBL" id="MFF3574489.1"/>
    </source>
</evidence>
<dbReference type="Pfam" id="PF13279">
    <property type="entry name" value="4HBT_2"/>
    <property type="match status" value="1"/>
</dbReference>